<dbReference type="SUPFAM" id="SSF50985">
    <property type="entry name" value="RCC1/BLIP-II"/>
    <property type="match status" value="1"/>
</dbReference>
<keyword evidence="1" id="KW-0344">Guanine-nucleotide releasing factor</keyword>
<accession>A0A5C3QJM9</accession>
<evidence type="ECO:0000256" key="1">
    <source>
        <dbReference type="ARBA" id="ARBA00022658"/>
    </source>
</evidence>
<dbReference type="InterPro" id="IPR058923">
    <property type="entry name" value="RCC1-like_dom"/>
</dbReference>
<dbReference type="InterPro" id="IPR051553">
    <property type="entry name" value="Ran_GTPase-activating"/>
</dbReference>
<dbReference type="PROSITE" id="PS00625">
    <property type="entry name" value="RCC1_1"/>
    <property type="match status" value="1"/>
</dbReference>
<dbReference type="PANTHER" id="PTHR45982:SF1">
    <property type="entry name" value="REGULATOR OF CHROMOSOME CONDENSATION"/>
    <property type="match status" value="1"/>
</dbReference>
<dbReference type="PROSITE" id="PS00626">
    <property type="entry name" value="RCC1_2"/>
    <property type="match status" value="1"/>
</dbReference>
<feature type="repeat" description="RCC1" evidence="3">
    <location>
        <begin position="390"/>
        <end position="445"/>
    </location>
</feature>
<dbReference type="GO" id="GO:0005085">
    <property type="term" value="F:guanyl-nucleotide exchange factor activity"/>
    <property type="evidence" value="ECO:0007669"/>
    <property type="project" value="TreeGrafter"/>
</dbReference>
<gene>
    <name evidence="5" type="ORF">BDV98DRAFT_569409</name>
</gene>
<dbReference type="AlphaFoldDB" id="A0A5C3QJM9"/>
<feature type="repeat" description="RCC1" evidence="3">
    <location>
        <begin position="19"/>
        <end position="84"/>
    </location>
</feature>
<dbReference type="PANTHER" id="PTHR45982">
    <property type="entry name" value="REGULATOR OF CHROMOSOME CONDENSATION"/>
    <property type="match status" value="1"/>
</dbReference>
<proteinExistence type="predicted"/>
<dbReference type="InterPro" id="IPR009091">
    <property type="entry name" value="RCC1/BLIP-II"/>
</dbReference>
<evidence type="ECO:0000259" key="4">
    <source>
        <dbReference type="Pfam" id="PF25390"/>
    </source>
</evidence>
<dbReference type="Pfam" id="PF25390">
    <property type="entry name" value="WD40_RLD"/>
    <property type="match status" value="1"/>
</dbReference>
<keyword evidence="2" id="KW-0677">Repeat</keyword>
<feature type="domain" description="RCC1-like" evidence="4">
    <location>
        <begin position="21"/>
        <end position="440"/>
    </location>
</feature>
<dbReference type="Proteomes" id="UP000305067">
    <property type="component" value="Unassembled WGS sequence"/>
</dbReference>
<dbReference type="Gene3D" id="2.130.10.30">
    <property type="entry name" value="Regulator of chromosome condensation 1/beta-lactamase-inhibitor protein II"/>
    <property type="match status" value="1"/>
</dbReference>
<evidence type="ECO:0000313" key="6">
    <source>
        <dbReference type="Proteomes" id="UP000305067"/>
    </source>
</evidence>
<feature type="repeat" description="RCC1" evidence="3">
    <location>
        <begin position="328"/>
        <end position="389"/>
    </location>
</feature>
<dbReference type="PROSITE" id="PS50012">
    <property type="entry name" value="RCC1_3"/>
    <property type="match status" value="7"/>
</dbReference>
<dbReference type="OrthoDB" id="61110at2759"/>
<feature type="repeat" description="RCC1" evidence="3">
    <location>
        <begin position="85"/>
        <end position="153"/>
    </location>
</feature>
<feature type="repeat" description="RCC1" evidence="3">
    <location>
        <begin position="267"/>
        <end position="327"/>
    </location>
</feature>
<evidence type="ECO:0000256" key="2">
    <source>
        <dbReference type="ARBA" id="ARBA00022737"/>
    </source>
</evidence>
<dbReference type="PRINTS" id="PR00633">
    <property type="entry name" value="RCCNDNSATION"/>
</dbReference>
<sequence>MATPFNALPTAPAAHRPALNLFVWGAGNFGQFGAGPDDLGEKTRPRRNPWVDENIDDGTFGSASGAGIESIAAGGMHTLFIDENGTVWSCGVNDEAALGRPTDNVLDPQDPESVLDVDELSAWPHPIQSLVDAGFRAVRVAAGGSVSAVISSQGELRVWGSFRGDDGALGFSRQNQHQLEPQEILKLPNKDKVTAVAAGSNHVVVLTTSGHVYTWGAGEQYQLGRRIIERRKINGTSPERVVLGIARRRAVGVGAGKYQSFAIDEDGNVWGWGLNALGQTGAGRARATDNEVRTPALVKDLTLEDLNGDRVISIKGGDFHTLFLTRQGRVFACGGKEGSLLGLPSDHPAILEYPDRHFIDTPVLVNFPNDDPIVQISVGQRSNLAVTENGALYSWGQGPQGELGCGELTEVDTPRVIVRGPRGGGAFKAIHASCGGQHTLGLFQQT</sequence>
<feature type="repeat" description="RCC1" evidence="3">
    <location>
        <begin position="154"/>
        <end position="209"/>
    </location>
</feature>
<dbReference type="STRING" id="1884261.A0A5C3QJM9"/>
<protein>
    <submittedName>
        <fullName evidence="5">Regulator of chromosome condensation 1/beta-lactamase-inhibitor protein II</fullName>
    </submittedName>
</protein>
<dbReference type="GO" id="GO:0005737">
    <property type="term" value="C:cytoplasm"/>
    <property type="evidence" value="ECO:0007669"/>
    <property type="project" value="TreeGrafter"/>
</dbReference>
<evidence type="ECO:0000313" key="5">
    <source>
        <dbReference type="EMBL" id="TFL00681.1"/>
    </source>
</evidence>
<keyword evidence="6" id="KW-1185">Reference proteome</keyword>
<evidence type="ECO:0000256" key="3">
    <source>
        <dbReference type="PROSITE-ProRule" id="PRU00235"/>
    </source>
</evidence>
<dbReference type="EMBL" id="ML178828">
    <property type="protein sequence ID" value="TFL00681.1"/>
    <property type="molecule type" value="Genomic_DNA"/>
</dbReference>
<organism evidence="5 6">
    <name type="scientific">Pterulicium gracile</name>
    <dbReference type="NCBI Taxonomy" id="1884261"/>
    <lineage>
        <taxon>Eukaryota</taxon>
        <taxon>Fungi</taxon>
        <taxon>Dikarya</taxon>
        <taxon>Basidiomycota</taxon>
        <taxon>Agaricomycotina</taxon>
        <taxon>Agaricomycetes</taxon>
        <taxon>Agaricomycetidae</taxon>
        <taxon>Agaricales</taxon>
        <taxon>Pleurotineae</taxon>
        <taxon>Pterulaceae</taxon>
        <taxon>Pterulicium</taxon>
    </lineage>
</organism>
<feature type="repeat" description="RCC1" evidence="3">
    <location>
        <begin position="210"/>
        <end position="266"/>
    </location>
</feature>
<dbReference type="InterPro" id="IPR000408">
    <property type="entry name" value="Reg_chr_condens"/>
</dbReference>
<name>A0A5C3QJM9_9AGAR</name>
<reference evidence="5 6" key="1">
    <citation type="journal article" date="2019" name="Nat. Ecol. Evol.">
        <title>Megaphylogeny resolves global patterns of mushroom evolution.</title>
        <authorList>
            <person name="Varga T."/>
            <person name="Krizsan K."/>
            <person name="Foldi C."/>
            <person name="Dima B."/>
            <person name="Sanchez-Garcia M."/>
            <person name="Sanchez-Ramirez S."/>
            <person name="Szollosi G.J."/>
            <person name="Szarkandi J.G."/>
            <person name="Papp V."/>
            <person name="Albert L."/>
            <person name="Andreopoulos W."/>
            <person name="Angelini C."/>
            <person name="Antonin V."/>
            <person name="Barry K.W."/>
            <person name="Bougher N.L."/>
            <person name="Buchanan P."/>
            <person name="Buyck B."/>
            <person name="Bense V."/>
            <person name="Catcheside P."/>
            <person name="Chovatia M."/>
            <person name="Cooper J."/>
            <person name="Damon W."/>
            <person name="Desjardin D."/>
            <person name="Finy P."/>
            <person name="Geml J."/>
            <person name="Haridas S."/>
            <person name="Hughes K."/>
            <person name="Justo A."/>
            <person name="Karasinski D."/>
            <person name="Kautmanova I."/>
            <person name="Kiss B."/>
            <person name="Kocsube S."/>
            <person name="Kotiranta H."/>
            <person name="LaButti K.M."/>
            <person name="Lechner B.E."/>
            <person name="Liimatainen K."/>
            <person name="Lipzen A."/>
            <person name="Lukacs Z."/>
            <person name="Mihaltcheva S."/>
            <person name="Morgado L.N."/>
            <person name="Niskanen T."/>
            <person name="Noordeloos M.E."/>
            <person name="Ohm R.A."/>
            <person name="Ortiz-Santana B."/>
            <person name="Ovrebo C."/>
            <person name="Racz N."/>
            <person name="Riley R."/>
            <person name="Savchenko A."/>
            <person name="Shiryaev A."/>
            <person name="Soop K."/>
            <person name="Spirin V."/>
            <person name="Szebenyi C."/>
            <person name="Tomsovsky M."/>
            <person name="Tulloss R.E."/>
            <person name="Uehling J."/>
            <person name="Grigoriev I.V."/>
            <person name="Vagvolgyi C."/>
            <person name="Papp T."/>
            <person name="Martin F.M."/>
            <person name="Miettinen O."/>
            <person name="Hibbett D.S."/>
            <person name="Nagy L.G."/>
        </authorList>
    </citation>
    <scope>NUCLEOTIDE SEQUENCE [LARGE SCALE GENOMIC DNA]</scope>
    <source>
        <strain evidence="5 6">CBS 309.79</strain>
    </source>
</reference>